<proteinExistence type="inferred from homology"/>
<feature type="compositionally biased region" description="Basic residues" evidence="10">
    <location>
        <begin position="384"/>
        <end position="403"/>
    </location>
</feature>
<evidence type="ECO:0000256" key="4">
    <source>
        <dbReference type="ARBA" id="ARBA00022980"/>
    </source>
</evidence>
<reference evidence="12" key="1">
    <citation type="submission" date="2025-08" db="UniProtKB">
        <authorList>
            <consortium name="RefSeq"/>
        </authorList>
    </citation>
    <scope>IDENTIFICATION</scope>
</reference>
<dbReference type="Gene3D" id="3.30.230.10">
    <property type="match status" value="1"/>
</dbReference>
<dbReference type="GO" id="GO:0006412">
    <property type="term" value="P:translation"/>
    <property type="evidence" value="ECO:0007669"/>
    <property type="project" value="InterPro"/>
</dbReference>
<dbReference type="GO" id="GO:0005743">
    <property type="term" value="C:mitochondrial inner membrane"/>
    <property type="evidence" value="ECO:0007669"/>
    <property type="project" value="UniProtKB-ARBA"/>
</dbReference>
<evidence type="ECO:0000256" key="8">
    <source>
        <dbReference type="ARBA" id="ARBA00076042"/>
    </source>
</evidence>
<dbReference type="GO" id="GO:0005763">
    <property type="term" value="C:mitochondrial small ribosomal subunit"/>
    <property type="evidence" value="ECO:0007669"/>
    <property type="project" value="TreeGrafter"/>
</dbReference>
<gene>
    <name evidence="12" type="primary">LOC115215100</name>
</gene>
<dbReference type="RefSeq" id="XP_029640125.2">
    <property type="nucleotide sequence ID" value="XM_029784265.2"/>
</dbReference>
<dbReference type="InterPro" id="IPR020574">
    <property type="entry name" value="Ribosomal_uS9_CS"/>
</dbReference>
<dbReference type="FunFam" id="3.30.230.10:FF:000035">
    <property type="entry name" value="28S ribosomal protein S9, mitochondrial"/>
    <property type="match status" value="1"/>
</dbReference>
<comment type="subcellular location">
    <subcellularLocation>
        <location evidence="1">Mitochondrion</location>
    </subcellularLocation>
</comment>
<keyword evidence="11" id="KW-1185">Reference proteome</keyword>
<dbReference type="Pfam" id="PF00380">
    <property type="entry name" value="Ribosomal_S9"/>
    <property type="match status" value="1"/>
</dbReference>
<evidence type="ECO:0000256" key="5">
    <source>
        <dbReference type="ARBA" id="ARBA00023128"/>
    </source>
</evidence>
<evidence type="ECO:0000313" key="11">
    <source>
        <dbReference type="Proteomes" id="UP000515154"/>
    </source>
</evidence>
<dbReference type="KEGG" id="osn:115215100"/>
<protein>
    <recommendedName>
        <fullName evidence="7">Small ribosomal subunit protein uS9m</fullName>
    </recommendedName>
    <alternativeName>
        <fullName evidence="8">28S ribosomal protein S9, mitochondrial</fullName>
    </alternativeName>
</protein>
<feature type="region of interest" description="Disordered" evidence="10">
    <location>
        <begin position="381"/>
        <end position="403"/>
    </location>
</feature>
<accession>A0A6P7SPA9</accession>
<dbReference type="PANTHER" id="PTHR21569:SF1">
    <property type="entry name" value="SMALL RIBOSOMAL SUBUNIT PROTEIN US9M"/>
    <property type="match status" value="1"/>
</dbReference>
<organism evidence="11 12">
    <name type="scientific">Octopus sinensis</name>
    <name type="common">East Asian common octopus</name>
    <dbReference type="NCBI Taxonomy" id="2607531"/>
    <lineage>
        <taxon>Eukaryota</taxon>
        <taxon>Metazoa</taxon>
        <taxon>Spiralia</taxon>
        <taxon>Lophotrochozoa</taxon>
        <taxon>Mollusca</taxon>
        <taxon>Cephalopoda</taxon>
        <taxon>Coleoidea</taxon>
        <taxon>Octopodiformes</taxon>
        <taxon>Octopoda</taxon>
        <taxon>Incirrata</taxon>
        <taxon>Octopodidae</taxon>
        <taxon>Octopus</taxon>
    </lineage>
</organism>
<keyword evidence="5" id="KW-0496">Mitochondrion</keyword>
<dbReference type="AlphaFoldDB" id="A0A6P7SPA9"/>
<evidence type="ECO:0000256" key="3">
    <source>
        <dbReference type="ARBA" id="ARBA00022946"/>
    </source>
</evidence>
<dbReference type="PROSITE" id="PS00360">
    <property type="entry name" value="RIBOSOMAL_S9"/>
    <property type="match status" value="1"/>
</dbReference>
<evidence type="ECO:0000256" key="6">
    <source>
        <dbReference type="ARBA" id="ARBA00023274"/>
    </source>
</evidence>
<dbReference type="Proteomes" id="UP000515154">
    <property type="component" value="Linkage group LG8"/>
</dbReference>
<evidence type="ECO:0000256" key="9">
    <source>
        <dbReference type="RuleBase" id="RU003815"/>
    </source>
</evidence>
<evidence type="ECO:0000313" key="12">
    <source>
        <dbReference type="RefSeq" id="XP_029640125.2"/>
    </source>
</evidence>
<evidence type="ECO:0000256" key="10">
    <source>
        <dbReference type="SAM" id="MobiDB-lite"/>
    </source>
</evidence>
<evidence type="ECO:0000256" key="7">
    <source>
        <dbReference type="ARBA" id="ARBA00039318"/>
    </source>
</evidence>
<dbReference type="GO" id="GO:0003723">
    <property type="term" value="F:RNA binding"/>
    <property type="evidence" value="ECO:0007669"/>
    <property type="project" value="TreeGrafter"/>
</dbReference>
<dbReference type="GO" id="GO:0003735">
    <property type="term" value="F:structural constituent of ribosome"/>
    <property type="evidence" value="ECO:0007669"/>
    <property type="project" value="InterPro"/>
</dbReference>
<dbReference type="InterPro" id="IPR000754">
    <property type="entry name" value="Ribosomal_uS9"/>
</dbReference>
<dbReference type="InterPro" id="IPR014721">
    <property type="entry name" value="Ribsml_uS5_D2-typ_fold_subgr"/>
</dbReference>
<comment type="similarity">
    <text evidence="2 9">Belongs to the universal ribosomal protein uS9 family.</text>
</comment>
<evidence type="ECO:0000256" key="2">
    <source>
        <dbReference type="ARBA" id="ARBA00005251"/>
    </source>
</evidence>
<dbReference type="SUPFAM" id="SSF54211">
    <property type="entry name" value="Ribosomal protein S5 domain 2-like"/>
    <property type="match status" value="1"/>
</dbReference>
<keyword evidence="6 9" id="KW-0687">Ribonucleoprotein</keyword>
<sequence>MTSPTTMRMIYGVNILCRRVFTPSSQQWTLHSVKLRFISPEATSSLIKLSEHRQRRPIKKAEKISRAMLAYIERAKAHDAQMKEEIAQYEIGKRHLANIMGKNAETFTQEDIDKAIEYLLPSGLYAKKARPLMKHPYEIFPPQKSAQFGMDGRPFHWLFYTAKPNYYNLMYDIVWKIEALKKKEDESYAQTTLFTKPKEINLKSSEWIDLDRLKQIVLEKITEEDHNNFINLMERLVSQQFSSTEEEFILKYRKKYENQLSQIQIETPLIDEDGRQYVKTVGKRKSCLTSLTLWIQGSGKFTINGQDLLYFRSKSSRAQLMYPLQFVKKIGEVDVEATVEGGGHTSQAGSIRFALSKALASFMDSATVEKMRLAGLLMRDLRRKERKKPGQPKARKKSTWKKR</sequence>
<dbReference type="InterPro" id="IPR020568">
    <property type="entry name" value="Ribosomal_Su5_D2-typ_SF"/>
</dbReference>
<dbReference type="PANTHER" id="PTHR21569">
    <property type="entry name" value="RIBOSOMAL PROTEIN S9"/>
    <property type="match status" value="1"/>
</dbReference>
<keyword evidence="3" id="KW-0809">Transit peptide</keyword>
<keyword evidence="4 9" id="KW-0689">Ribosomal protein</keyword>
<evidence type="ECO:0000256" key="1">
    <source>
        <dbReference type="ARBA" id="ARBA00004173"/>
    </source>
</evidence>
<name>A0A6P7SPA9_9MOLL</name>